<dbReference type="InterPro" id="IPR041698">
    <property type="entry name" value="Methyltransf_25"/>
</dbReference>
<reference evidence="2 3" key="1">
    <citation type="submission" date="2016-09" db="EMBL/GenBank/DDBJ databases">
        <title>Chromobacterium muskegensis sp. nov., an insecticidal bacterium isolated from Sphagnum bogs.</title>
        <authorList>
            <person name="Sparks M.E."/>
            <person name="Blackburn M.B."/>
            <person name="Gundersen-Rindal D.E."/>
            <person name="Mitchell A."/>
            <person name="Farrar R."/>
            <person name="Kuhar D."/>
        </authorList>
    </citation>
    <scope>NUCLEOTIDE SEQUENCE [LARGE SCALE GENOMIC DNA]</scope>
    <source>
        <strain evidence="2 3">37-2</strain>
    </source>
</reference>
<dbReference type="AlphaFoldDB" id="A0A1S1X111"/>
<evidence type="ECO:0000313" key="3">
    <source>
        <dbReference type="Proteomes" id="UP000180088"/>
    </source>
</evidence>
<dbReference type="Proteomes" id="UP000180088">
    <property type="component" value="Unassembled WGS sequence"/>
</dbReference>
<dbReference type="SUPFAM" id="SSF53335">
    <property type="entry name" value="S-adenosyl-L-methionine-dependent methyltransferases"/>
    <property type="match status" value="1"/>
</dbReference>
<gene>
    <name evidence="2" type="ORF">BI347_06565</name>
</gene>
<evidence type="ECO:0000313" key="2">
    <source>
        <dbReference type="EMBL" id="OHX13202.1"/>
    </source>
</evidence>
<organism evidence="2 3">
    <name type="scientific">Chromobacterium sphagni</name>
    <dbReference type="NCBI Taxonomy" id="1903179"/>
    <lineage>
        <taxon>Bacteria</taxon>
        <taxon>Pseudomonadati</taxon>
        <taxon>Pseudomonadota</taxon>
        <taxon>Betaproteobacteria</taxon>
        <taxon>Neisseriales</taxon>
        <taxon>Chromobacteriaceae</taxon>
        <taxon>Chromobacterium</taxon>
    </lineage>
</organism>
<name>A0A1S1X111_9NEIS</name>
<protein>
    <recommendedName>
        <fullName evidence="1">Methyltransferase domain-containing protein</fullName>
    </recommendedName>
</protein>
<accession>A0A1S1X111</accession>
<dbReference type="Gene3D" id="3.40.50.150">
    <property type="entry name" value="Vaccinia Virus protein VP39"/>
    <property type="match status" value="1"/>
</dbReference>
<dbReference type="Pfam" id="PF13649">
    <property type="entry name" value="Methyltransf_25"/>
    <property type="match status" value="1"/>
</dbReference>
<comment type="caution">
    <text evidence="2">The sequence shown here is derived from an EMBL/GenBank/DDBJ whole genome shotgun (WGS) entry which is preliminary data.</text>
</comment>
<feature type="domain" description="Methyltransferase" evidence="1">
    <location>
        <begin position="2"/>
        <end position="74"/>
    </location>
</feature>
<dbReference type="InterPro" id="IPR029063">
    <property type="entry name" value="SAM-dependent_MTases_sf"/>
</dbReference>
<sequence length="155" mass="16700">MHGVDASSVAVARLASLADERHLDVKGRVADLSAVSIEPQRYHLIVANTSLDHLDEASGARLAVAMMAGLAPGGYLFVSVFMVNDPGCAVHGGQASETAAYVRHYYRPDELRQQFSALAVLAYQEEYALDIGHGQPHYHGIARLFARKAADLQAN</sequence>
<proteinExistence type="predicted"/>
<dbReference type="EMBL" id="MKCS01000001">
    <property type="protein sequence ID" value="OHX13202.1"/>
    <property type="molecule type" value="Genomic_DNA"/>
</dbReference>
<evidence type="ECO:0000259" key="1">
    <source>
        <dbReference type="Pfam" id="PF13649"/>
    </source>
</evidence>
<dbReference type="STRING" id="1903179.BI347_06565"/>